<dbReference type="EMBL" id="CM040469">
    <property type="protein sequence ID" value="MCI4387849.1"/>
    <property type="molecule type" value="Genomic_DNA"/>
</dbReference>
<name>A0ACC5X921_PANGG</name>
<sequence>MAKTDEKIMKKTMEKHKKRVMDGEKDGEPKPDEVKSGKKTKRPKATHLKTPESVKRKSGEMEGANEKSRTGEQKDGERKKEKGRDVSGDGEKRGRTGSGDENGQDVEESRVIKKSRGHEDSKQSVRVWTVSYSSTVDLVGADKNLKPGTHRRERDEMEKCGPVQTLSVHRETDRKKSREARDQRDESSDADQYVSWVQCSNSGCGKWRRLSDGVDPSVLPDDWTCQNNTDPTFSSCSAPEEKSSVPEEEVFFYSLVPGSLVWARQSGYPWWPAMVERDPNTEEYLEFRTESDLTPFKCHVTYFGEPVTRAWVVCGRVRDYADLSEDQLLNKVDKDLKDAICMAKEALKLSLKERLVKFGFRSRYVSDRESSEDSDIAEMLELFCGNDCSDECANTIPDTADQTVPQSAMETSTDMTFDLDIHSEGEEMERRRERVKHGAEEKERRAGEGREDEDEDDDEGYKDAPDREEEEDEEEQDRFCLLLMEEE</sequence>
<accession>A0ACC5X921</accession>
<organism evidence="1 2">
    <name type="scientific">Pangasianodon gigas</name>
    <name type="common">Mekong giant catfish</name>
    <name type="synonym">Pangasius gigas</name>
    <dbReference type="NCBI Taxonomy" id="30993"/>
    <lineage>
        <taxon>Eukaryota</taxon>
        <taxon>Metazoa</taxon>
        <taxon>Chordata</taxon>
        <taxon>Craniata</taxon>
        <taxon>Vertebrata</taxon>
        <taxon>Euteleostomi</taxon>
        <taxon>Actinopterygii</taxon>
        <taxon>Neopterygii</taxon>
        <taxon>Teleostei</taxon>
        <taxon>Ostariophysi</taxon>
        <taxon>Siluriformes</taxon>
        <taxon>Pangasiidae</taxon>
        <taxon>Pangasianodon</taxon>
    </lineage>
</organism>
<proteinExistence type="predicted"/>
<evidence type="ECO:0000313" key="2">
    <source>
        <dbReference type="Proteomes" id="UP000829447"/>
    </source>
</evidence>
<keyword evidence="2" id="KW-1185">Reference proteome</keyword>
<evidence type="ECO:0000313" key="1">
    <source>
        <dbReference type="EMBL" id="MCI4387849.1"/>
    </source>
</evidence>
<comment type="caution">
    <text evidence="1">The sequence shown here is derived from an EMBL/GenBank/DDBJ whole genome shotgun (WGS) entry which is preliminary data.</text>
</comment>
<reference evidence="1 2" key="1">
    <citation type="journal article" date="2022" name="bioRxiv">
        <title>An ancient truncated duplication of the anti-Mullerian hormone receptor type 2 gene is a potential conserved master sex determinant in the Pangasiidae catfish family.</title>
        <authorList>
            <person name="Wen M."/>
            <person name="Pan Q."/>
            <person name="Jouanno E."/>
            <person name="Montfort J."/>
            <person name="Zahm M."/>
            <person name="Cabau C."/>
            <person name="Klopp C."/>
            <person name="Iampietro C."/>
            <person name="Roques C."/>
            <person name="Bouchez O."/>
            <person name="Castinel A."/>
            <person name="Donnadieu C."/>
            <person name="Parrinello H."/>
            <person name="Poncet C."/>
            <person name="Belmonte E."/>
            <person name="Gautier V."/>
            <person name="Avarre J.-C."/>
            <person name="Dugue R."/>
            <person name="Gustiano R."/>
            <person name="Ha T.T.T."/>
            <person name="Campet M."/>
            <person name="Sriphairoj K."/>
            <person name="Ribolli J."/>
            <person name="de Almeida F.L."/>
            <person name="Desvignes T."/>
            <person name="Postlethwait J.H."/>
            <person name="Bucao C.F."/>
            <person name="Robinson-Rechavi M."/>
            <person name="Bobe J."/>
            <person name="Herpin A."/>
            <person name="Guiguen Y."/>
        </authorList>
    </citation>
    <scope>NUCLEOTIDE SEQUENCE [LARGE SCALE GENOMIC DNA]</scope>
    <source>
        <strain evidence="1">YG-Dec2019</strain>
    </source>
</reference>
<protein>
    <submittedName>
        <fullName evidence="1">Uncharacterized protein</fullName>
    </submittedName>
</protein>
<gene>
    <name evidence="1" type="ORF">PGIGA_G00079120</name>
</gene>
<dbReference type="Proteomes" id="UP000829447">
    <property type="component" value="Linkage Group LG16"/>
</dbReference>